<evidence type="ECO:0000313" key="3">
    <source>
        <dbReference type="Proteomes" id="UP000293433"/>
    </source>
</evidence>
<dbReference type="AlphaFoldDB" id="A0A4Q7M5P5"/>
<dbReference type="EMBL" id="SGWV01000001">
    <property type="protein sequence ID" value="RZS63315.1"/>
    <property type="molecule type" value="Genomic_DNA"/>
</dbReference>
<gene>
    <name evidence="2" type="ORF">EV685_0031</name>
</gene>
<dbReference type="InterPro" id="IPR037523">
    <property type="entry name" value="VOC_core"/>
</dbReference>
<dbReference type="OrthoDB" id="8776491at2"/>
<comment type="caution">
    <text evidence="2">The sequence shown here is derived from an EMBL/GenBank/DDBJ whole genome shotgun (WGS) entry which is preliminary data.</text>
</comment>
<dbReference type="PROSITE" id="PS51819">
    <property type="entry name" value="VOC"/>
    <property type="match status" value="1"/>
</dbReference>
<dbReference type="RefSeq" id="WP_130479988.1">
    <property type="nucleotide sequence ID" value="NZ_SGWV01000001.1"/>
</dbReference>
<keyword evidence="3" id="KW-1185">Reference proteome</keyword>
<proteinExistence type="predicted"/>
<dbReference type="PANTHER" id="PTHR33993:SF2">
    <property type="entry name" value="VOC DOMAIN-CONTAINING PROTEIN"/>
    <property type="match status" value="1"/>
</dbReference>
<evidence type="ECO:0000313" key="2">
    <source>
        <dbReference type="EMBL" id="RZS63315.1"/>
    </source>
</evidence>
<dbReference type="InterPro" id="IPR052164">
    <property type="entry name" value="Anthracycline_SecMetBiosynth"/>
</dbReference>
<evidence type="ECO:0000259" key="1">
    <source>
        <dbReference type="PROSITE" id="PS51819"/>
    </source>
</evidence>
<dbReference type="PANTHER" id="PTHR33993">
    <property type="entry name" value="GLYOXALASE-RELATED"/>
    <property type="match status" value="1"/>
</dbReference>
<dbReference type="Pfam" id="PF00903">
    <property type="entry name" value="Glyoxalase"/>
    <property type="match status" value="1"/>
</dbReference>
<name>A0A4Q7M5P5_9BURK</name>
<organism evidence="2 3">
    <name type="scientific">Sphaerotilus mobilis</name>
    <dbReference type="NCBI Taxonomy" id="47994"/>
    <lineage>
        <taxon>Bacteria</taxon>
        <taxon>Pseudomonadati</taxon>
        <taxon>Pseudomonadota</taxon>
        <taxon>Betaproteobacteria</taxon>
        <taxon>Burkholderiales</taxon>
        <taxon>Sphaerotilaceae</taxon>
        <taxon>Sphaerotilus</taxon>
    </lineage>
</organism>
<dbReference type="SUPFAM" id="SSF54593">
    <property type="entry name" value="Glyoxalase/Bleomycin resistance protein/Dihydroxybiphenyl dioxygenase"/>
    <property type="match status" value="1"/>
</dbReference>
<reference evidence="2 3" key="1">
    <citation type="submission" date="2019-02" db="EMBL/GenBank/DDBJ databases">
        <title>Genomic Encyclopedia of Type Strains, Phase IV (KMG-IV): sequencing the most valuable type-strain genomes for metagenomic binning, comparative biology and taxonomic classification.</title>
        <authorList>
            <person name="Goeker M."/>
        </authorList>
    </citation>
    <scope>NUCLEOTIDE SEQUENCE [LARGE SCALE GENOMIC DNA]</scope>
    <source>
        <strain evidence="2 3">DSM 10617</strain>
    </source>
</reference>
<protein>
    <recommendedName>
        <fullName evidence="1">VOC domain-containing protein</fullName>
    </recommendedName>
</protein>
<dbReference type="Gene3D" id="3.10.180.10">
    <property type="entry name" value="2,3-Dihydroxybiphenyl 1,2-Dioxygenase, domain 1"/>
    <property type="match status" value="1"/>
</dbReference>
<sequence>MSPQDTLPERAIHWFEIPVDDLDRAQRCYEAVLGRPMRRESMGPQIELAVFAYEPGAATGGCLMRSPGLRPNADGTRVYLNAEPSLNAAVGRAERAGLRVLVPRVDLPGDMGAFAVIVDSEGNTVGLHAMA</sequence>
<dbReference type="InterPro" id="IPR004360">
    <property type="entry name" value="Glyas_Fos-R_dOase_dom"/>
</dbReference>
<dbReference type="Proteomes" id="UP000293433">
    <property type="component" value="Unassembled WGS sequence"/>
</dbReference>
<feature type="domain" description="VOC" evidence="1">
    <location>
        <begin position="11"/>
        <end position="130"/>
    </location>
</feature>
<accession>A0A4Q7M5P5</accession>
<dbReference type="CDD" id="cd07247">
    <property type="entry name" value="SgaA_N_like"/>
    <property type="match status" value="1"/>
</dbReference>
<dbReference type="InterPro" id="IPR029068">
    <property type="entry name" value="Glyas_Bleomycin-R_OHBP_Dase"/>
</dbReference>